<feature type="region of interest" description="Disordered" evidence="1">
    <location>
        <begin position="1"/>
        <end position="46"/>
    </location>
</feature>
<accession>A0A6J4ILW7</accession>
<organism evidence="2">
    <name type="scientific">uncultured Acetobacteraceae bacterium</name>
    <dbReference type="NCBI Taxonomy" id="169975"/>
    <lineage>
        <taxon>Bacteria</taxon>
        <taxon>Pseudomonadati</taxon>
        <taxon>Pseudomonadota</taxon>
        <taxon>Alphaproteobacteria</taxon>
        <taxon>Acetobacterales</taxon>
        <taxon>Acetobacteraceae</taxon>
        <taxon>environmental samples</taxon>
    </lineage>
</organism>
<name>A0A6J4ILW7_9PROT</name>
<protein>
    <submittedName>
        <fullName evidence="2">Uncharacterized protein</fullName>
    </submittedName>
</protein>
<dbReference type="AlphaFoldDB" id="A0A6J4ILW7"/>
<gene>
    <name evidence="2" type="ORF">AVDCRST_MAG08-2372</name>
</gene>
<sequence>DAGDPGRARRRSDHGPHSPPRRQDRAPLRPPRPAARRQPGPRARAV</sequence>
<evidence type="ECO:0000313" key="2">
    <source>
        <dbReference type="EMBL" id="CAA9253852.1"/>
    </source>
</evidence>
<proteinExistence type="predicted"/>
<feature type="non-terminal residue" evidence="2">
    <location>
        <position position="1"/>
    </location>
</feature>
<evidence type="ECO:0000256" key="1">
    <source>
        <dbReference type="SAM" id="MobiDB-lite"/>
    </source>
</evidence>
<reference evidence="2" key="1">
    <citation type="submission" date="2020-02" db="EMBL/GenBank/DDBJ databases">
        <authorList>
            <person name="Meier V. D."/>
        </authorList>
    </citation>
    <scope>NUCLEOTIDE SEQUENCE</scope>
    <source>
        <strain evidence="2">AVDCRST_MAG08</strain>
    </source>
</reference>
<dbReference type="EMBL" id="CADCTG010000176">
    <property type="protein sequence ID" value="CAA9253852.1"/>
    <property type="molecule type" value="Genomic_DNA"/>
</dbReference>
<feature type="compositionally biased region" description="Basic and acidic residues" evidence="1">
    <location>
        <begin position="1"/>
        <end position="27"/>
    </location>
</feature>
<feature type="non-terminal residue" evidence="2">
    <location>
        <position position="46"/>
    </location>
</feature>
<feature type="compositionally biased region" description="Low complexity" evidence="1">
    <location>
        <begin position="36"/>
        <end position="46"/>
    </location>
</feature>